<organism evidence="2 3">
    <name type="scientific">Shivajiella indica</name>
    <dbReference type="NCBI Taxonomy" id="872115"/>
    <lineage>
        <taxon>Bacteria</taxon>
        <taxon>Pseudomonadati</taxon>
        <taxon>Bacteroidota</taxon>
        <taxon>Cytophagia</taxon>
        <taxon>Cytophagales</taxon>
        <taxon>Cyclobacteriaceae</taxon>
        <taxon>Shivajiella</taxon>
    </lineage>
</organism>
<gene>
    <name evidence="2" type="ORF">ACFSKV_02055</name>
</gene>
<reference evidence="3" key="1">
    <citation type="journal article" date="2019" name="Int. J. Syst. Evol. Microbiol.">
        <title>The Global Catalogue of Microorganisms (GCM) 10K type strain sequencing project: providing services to taxonomists for standard genome sequencing and annotation.</title>
        <authorList>
            <consortium name="The Broad Institute Genomics Platform"/>
            <consortium name="The Broad Institute Genome Sequencing Center for Infectious Disease"/>
            <person name="Wu L."/>
            <person name="Ma J."/>
        </authorList>
    </citation>
    <scope>NUCLEOTIDE SEQUENCE [LARGE SCALE GENOMIC DNA]</scope>
    <source>
        <strain evidence="3">KCTC 19812</strain>
    </source>
</reference>
<dbReference type="Proteomes" id="UP001597414">
    <property type="component" value="Unassembled WGS sequence"/>
</dbReference>
<keyword evidence="1" id="KW-0812">Transmembrane</keyword>
<proteinExistence type="predicted"/>
<evidence type="ECO:0000313" key="2">
    <source>
        <dbReference type="EMBL" id="MFD2200332.1"/>
    </source>
</evidence>
<dbReference type="EMBL" id="JBHUIV010000004">
    <property type="protein sequence ID" value="MFD2200332.1"/>
    <property type="molecule type" value="Genomic_DNA"/>
</dbReference>
<evidence type="ECO:0000313" key="3">
    <source>
        <dbReference type="Proteomes" id="UP001597414"/>
    </source>
</evidence>
<feature type="transmembrane region" description="Helical" evidence="1">
    <location>
        <begin position="167"/>
        <end position="194"/>
    </location>
</feature>
<feature type="transmembrane region" description="Helical" evidence="1">
    <location>
        <begin position="108"/>
        <end position="128"/>
    </location>
</feature>
<keyword evidence="1" id="KW-1133">Transmembrane helix</keyword>
<feature type="transmembrane region" description="Helical" evidence="1">
    <location>
        <begin position="66"/>
        <end position="88"/>
    </location>
</feature>
<feature type="transmembrane region" description="Helical" evidence="1">
    <location>
        <begin position="134"/>
        <end position="155"/>
    </location>
</feature>
<keyword evidence="1" id="KW-0472">Membrane</keyword>
<name>A0ABW5B2I9_9BACT</name>
<evidence type="ECO:0000256" key="1">
    <source>
        <dbReference type="SAM" id="Phobius"/>
    </source>
</evidence>
<evidence type="ECO:0008006" key="4">
    <source>
        <dbReference type="Google" id="ProtNLM"/>
    </source>
</evidence>
<feature type="transmembrane region" description="Helical" evidence="1">
    <location>
        <begin position="21"/>
        <end position="46"/>
    </location>
</feature>
<protein>
    <recommendedName>
        <fullName evidence="4">DUF973 family protein</fullName>
    </recommendedName>
</protein>
<dbReference type="RefSeq" id="WP_380799980.1">
    <property type="nucleotide sequence ID" value="NZ_JBHUIV010000004.1"/>
</dbReference>
<comment type="caution">
    <text evidence="2">The sequence shown here is derived from an EMBL/GenBank/DDBJ whole genome shotgun (WGS) entry which is preliminary data.</text>
</comment>
<sequence>MKDPNKDLAEIKTMMERSTRFLSLSGLAGVMAGIYALIGALIAYYWLYFPHLPFGNNSLHQLSGRVLTNLIYTAITVLALSIFTAWILSRRKSNNKSGHLSTPAGKRFIESLFIPVIIGGLFCFALLHQGFSSFIASAMLVFYGLGLFNASHFTLKEIKNLGYSQIILGITAAFFPEFGLIIWALGFGLLHILYGSLMYYKYNQ</sequence>
<keyword evidence="3" id="KW-1185">Reference proteome</keyword>
<accession>A0ABW5B2I9</accession>